<evidence type="ECO:0000313" key="2">
    <source>
        <dbReference type="EMBL" id="KPL61389.1"/>
    </source>
</evidence>
<comment type="caution">
    <text evidence="2">The sequence shown here is derived from an EMBL/GenBank/DDBJ whole genome shotgun (WGS) entry which is preliminary data.</text>
</comment>
<dbReference type="PATRIC" id="fig|218284.4.peg.380"/>
<accession>A0A0P6W6S8</accession>
<name>A0A0P6W6S8_9BACI</name>
<dbReference type="AlphaFoldDB" id="A0A0P6W6S8"/>
<evidence type="ECO:0000313" key="3">
    <source>
        <dbReference type="Proteomes" id="UP000050398"/>
    </source>
</evidence>
<gene>
    <name evidence="2" type="ORF">AM506_01805</name>
</gene>
<feature type="compositionally biased region" description="Basic and acidic residues" evidence="1">
    <location>
        <begin position="44"/>
        <end position="54"/>
    </location>
</feature>
<dbReference type="Proteomes" id="UP000050398">
    <property type="component" value="Unassembled WGS sequence"/>
</dbReference>
<protein>
    <submittedName>
        <fullName evidence="2">Uncharacterized protein</fullName>
    </submittedName>
</protein>
<evidence type="ECO:0000256" key="1">
    <source>
        <dbReference type="SAM" id="MobiDB-lite"/>
    </source>
</evidence>
<dbReference type="OrthoDB" id="2706316at2"/>
<dbReference type="EMBL" id="LIXZ01000001">
    <property type="protein sequence ID" value="KPL61389.1"/>
    <property type="molecule type" value="Genomic_DNA"/>
</dbReference>
<reference evidence="2 3" key="1">
    <citation type="submission" date="2015-08" db="EMBL/GenBank/DDBJ databases">
        <title>Draft Genome Sequence of Bacillus vietnamensis UCD-SED5.</title>
        <authorList>
            <person name="Lee R.D."/>
            <person name="Jospin G."/>
            <person name="Lang J.M."/>
            <person name="Coil D.A."/>
            <person name="Eisen J.A."/>
        </authorList>
    </citation>
    <scope>NUCLEOTIDE SEQUENCE [LARGE SCALE GENOMIC DNA]</scope>
    <source>
        <strain evidence="2 3">UCD-SED5</strain>
    </source>
</reference>
<dbReference type="RefSeq" id="WP_060670205.1">
    <property type="nucleotide sequence ID" value="NZ_LIXZ01000001.1"/>
</dbReference>
<feature type="region of interest" description="Disordered" evidence="1">
    <location>
        <begin position="38"/>
        <end position="66"/>
    </location>
</feature>
<proteinExistence type="predicted"/>
<organism evidence="2 3">
    <name type="scientific">Rossellomorea vietnamensis</name>
    <dbReference type="NCBI Taxonomy" id="218284"/>
    <lineage>
        <taxon>Bacteria</taxon>
        <taxon>Bacillati</taxon>
        <taxon>Bacillota</taxon>
        <taxon>Bacilli</taxon>
        <taxon>Bacillales</taxon>
        <taxon>Bacillaceae</taxon>
        <taxon>Rossellomorea</taxon>
    </lineage>
</organism>
<sequence length="90" mass="10346">MGYIAPIPHYQYQQYQEREIKVDKHHFSFFPVQPIKPLKNKSQAHPEGESDHVPHSNQAKAPYEKLSKSSIPSTLLAELTGKGTHFNEYV</sequence>